<gene>
    <name evidence="3" type="ORF">H9655_21645</name>
</gene>
<keyword evidence="2" id="KW-0472">Membrane</keyword>
<evidence type="ECO:0000313" key="3">
    <source>
        <dbReference type="EMBL" id="MBD7939651.1"/>
    </source>
</evidence>
<accession>A0ABR8QVU8</accession>
<dbReference type="RefSeq" id="WP_191817305.1">
    <property type="nucleotide sequence ID" value="NZ_JACSQT010000022.1"/>
</dbReference>
<evidence type="ECO:0000313" key="4">
    <source>
        <dbReference type="Proteomes" id="UP000657931"/>
    </source>
</evidence>
<name>A0ABR8QVU8_9BACI</name>
<dbReference type="Proteomes" id="UP000657931">
    <property type="component" value="Unassembled WGS sequence"/>
</dbReference>
<proteinExistence type="predicted"/>
<protein>
    <recommendedName>
        <fullName evidence="5">Conjugative transposon protein TcpC</fullName>
    </recommendedName>
</protein>
<organism evidence="3 4">
    <name type="scientific">Cytobacillus stercorigallinarum</name>
    <dbReference type="NCBI Taxonomy" id="2762240"/>
    <lineage>
        <taxon>Bacteria</taxon>
        <taxon>Bacillati</taxon>
        <taxon>Bacillota</taxon>
        <taxon>Bacilli</taxon>
        <taxon>Bacillales</taxon>
        <taxon>Bacillaceae</taxon>
        <taxon>Cytobacillus</taxon>
    </lineage>
</organism>
<evidence type="ECO:0000256" key="1">
    <source>
        <dbReference type="SAM" id="MobiDB-lite"/>
    </source>
</evidence>
<keyword evidence="2" id="KW-1133">Transmembrane helix</keyword>
<evidence type="ECO:0008006" key="5">
    <source>
        <dbReference type="Google" id="ProtNLM"/>
    </source>
</evidence>
<reference evidence="3 4" key="1">
    <citation type="submission" date="2020-08" db="EMBL/GenBank/DDBJ databases">
        <title>A Genomic Blueprint of the Chicken Gut Microbiome.</title>
        <authorList>
            <person name="Gilroy R."/>
            <person name="Ravi A."/>
            <person name="Getino M."/>
            <person name="Pursley I."/>
            <person name="Horton D.L."/>
            <person name="Alikhan N.-F."/>
            <person name="Baker D."/>
            <person name="Gharbi K."/>
            <person name="Hall N."/>
            <person name="Watson M."/>
            <person name="Adriaenssens E.M."/>
            <person name="Foster-Nyarko E."/>
            <person name="Jarju S."/>
            <person name="Secka A."/>
            <person name="Antonio M."/>
            <person name="Oren A."/>
            <person name="Chaudhuri R."/>
            <person name="La Ragione R.M."/>
            <person name="Hildebrand F."/>
            <person name="Pallen M.J."/>
        </authorList>
    </citation>
    <scope>NUCLEOTIDE SEQUENCE [LARGE SCALE GENOMIC DNA]</scope>
    <source>
        <strain evidence="3 4">Sa5YUA1</strain>
    </source>
</reference>
<keyword evidence="4" id="KW-1185">Reference proteome</keyword>
<sequence length="208" mass="23948">MISRFSEKTRRIIALCMVAAMPVLLLSGLVYGIYMDFEDKKVAEAQTVEETMADDEDNLHQVDNSLDEQEESPKRDSSPSDDEEVFVPSQEEMQNAQNVAVEFIKAFHSFDVQKPDDYLKQIKPYMTENYSFYEAYPKRGTLDSQKVKVTNTYATPGEFQEQFQIWNVEVTSENTDVEGKKEEIKTPYSVLLIPEGDEWKVDGVRVDE</sequence>
<dbReference type="EMBL" id="JACSQT010000022">
    <property type="protein sequence ID" value="MBD7939651.1"/>
    <property type="molecule type" value="Genomic_DNA"/>
</dbReference>
<evidence type="ECO:0000256" key="2">
    <source>
        <dbReference type="SAM" id="Phobius"/>
    </source>
</evidence>
<feature type="transmembrane region" description="Helical" evidence="2">
    <location>
        <begin position="12"/>
        <end position="34"/>
    </location>
</feature>
<feature type="region of interest" description="Disordered" evidence="1">
    <location>
        <begin position="50"/>
        <end position="84"/>
    </location>
</feature>
<keyword evidence="2" id="KW-0812">Transmembrane</keyword>
<comment type="caution">
    <text evidence="3">The sequence shown here is derived from an EMBL/GenBank/DDBJ whole genome shotgun (WGS) entry which is preliminary data.</text>
</comment>